<accession>A0ABV8UL84</accession>
<dbReference type="EMBL" id="JBHSCW010000004">
    <property type="protein sequence ID" value="MFC4351839.1"/>
    <property type="molecule type" value="Genomic_DNA"/>
</dbReference>
<protein>
    <submittedName>
        <fullName evidence="4">Response regulator</fullName>
    </submittedName>
</protein>
<dbReference type="Proteomes" id="UP001595799">
    <property type="component" value="Unassembled WGS sequence"/>
</dbReference>
<dbReference type="SMART" id="SM00448">
    <property type="entry name" value="REC"/>
    <property type="match status" value="1"/>
</dbReference>
<evidence type="ECO:0000256" key="2">
    <source>
        <dbReference type="PROSITE-ProRule" id="PRU00169"/>
    </source>
</evidence>
<dbReference type="Gene3D" id="3.40.50.2300">
    <property type="match status" value="1"/>
</dbReference>
<dbReference type="InterPro" id="IPR011006">
    <property type="entry name" value="CheY-like_superfamily"/>
</dbReference>
<reference evidence="5" key="1">
    <citation type="journal article" date="2019" name="Int. J. Syst. Evol. Microbiol.">
        <title>The Global Catalogue of Microorganisms (GCM) 10K type strain sequencing project: providing services to taxonomists for standard genome sequencing and annotation.</title>
        <authorList>
            <consortium name="The Broad Institute Genomics Platform"/>
            <consortium name="The Broad Institute Genome Sequencing Center for Infectious Disease"/>
            <person name="Wu L."/>
            <person name="Ma J."/>
        </authorList>
    </citation>
    <scope>NUCLEOTIDE SEQUENCE [LARGE SCALE GENOMIC DNA]</scope>
    <source>
        <strain evidence="5">CECT 8472</strain>
    </source>
</reference>
<evidence type="ECO:0000256" key="1">
    <source>
        <dbReference type="ARBA" id="ARBA00022553"/>
    </source>
</evidence>
<dbReference type="InterPro" id="IPR050595">
    <property type="entry name" value="Bact_response_regulator"/>
</dbReference>
<evidence type="ECO:0000259" key="3">
    <source>
        <dbReference type="PROSITE" id="PS50110"/>
    </source>
</evidence>
<comment type="caution">
    <text evidence="4">The sequence shown here is derived from an EMBL/GenBank/DDBJ whole genome shotgun (WGS) entry which is preliminary data.</text>
</comment>
<keyword evidence="1 2" id="KW-0597">Phosphoprotein</keyword>
<dbReference type="PANTHER" id="PTHR44591">
    <property type="entry name" value="STRESS RESPONSE REGULATOR PROTEIN 1"/>
    <property type="match status" value="1"/>
</dbReference>
<dbReference type="RefSeq" id="WP_382422184.1">
    <property type="nucleotide sequence ID" value="NZ_JBHSCW010000004.1"/>
</dbReference>
<dbReference type="Pfam" id="PF00072">
    <property type="entry name" value="Response_reg"/>
    <property type="match status" value="1"/>
</dbReference>
<evidence type="ECO:0000313" key="4">
    <source>
        <dbReference type="EMBL" id="MFC4351839.1"/>
    </source>
</evidence>
<sequence length="123" mass="13424">MAQILIAEDDLAVRSFVSRALQQKGFDVTAVGDGVQALEALQTNGFDLLVTDIVMPGLDGIGLALRVTRDYPDLPVLLMTGYSAEQQRAYDLEELICKVLIKPFTLKQICDAVEEALAQRRAG</sequence>
<feature type="modified residue" description="4-aspartylphosphate" evidence="2">
    <location>
        <position position="52"/>
    </location>
</feature>
<feature type="domain" description="Response regulatory" evidence="3">
    <location>
        <begin position="3"/>
        <end position="117"/>
    </location>
</feature>
<dbReference type="InterPro" id="IPR001789">
    <property type="entry name" value="Sig_transdc_resp-reg_receiver"/>
</dbReference>
<evidence type="ECO:0000313" key="5">
    <source>
        <dbReference type="Proteomes" id="UP001595799"/>
    </source>
</evidence>
<proteinExistence type="predicted"/>
<gene>
    <name evidence="4" type="ORF">ACFOW6_09825</name>
</gene>
<dbReference type="PROSITE" id="PS50110">
    <property type="entry name" value="RESPONSE_REGULATORY"/>
    <property type="match status" value="1"/>
</dbReference>
<name>A0ABV8UL84_9PROT</name>
<keyword evidence="5" id="KW-1185">Reference proteome</keyword>
<dbReference type="PANTHER" id="PTHR44591:SF21">
    <property type="entry name" value="TWO-COMPONENT RESPONSE REGULATOR"/>
    <property type="match status" value="1"/>
</dbReference>
<dbReference type="SUPFAM" id="SSF52172">
    <property type="entry name" value="CheY-like"/>
    <property type="match status" value="1"/>
</dbReference>
<dbReference type="CDD" id="cd00156">
    <property type="entry name" value="REC"/>
    <property type="match status" value="1"/>
</dbReference>
<organism evidence="4 5">
    <name type="scientific">Fodinicurvata halophila</name>
    <dbReference type="NCBI Taxonomy" id="1419723"/>
    <lineage>
        <taxon>Bacteria</taxon>
        <taxon>Pseudomonadati</taxon>
        <taxon>Pseudomonadota</taxon>
        <taxon>Alphaproteobacteria</taxon>
        <taxon>Rhodospirillales</taxon>
        <taxon>Rhodovibrionaceae</taxon>
        <taxon>Fodinicurvata</taxon>
    </lineage>
</organism>